<comment type="cofactor">
    <cofactor evidence="1">
        <name>Mg(2+)</name>
        <dbReference type="ChEBI" id="CHEBI:18420"/>
    </cofactor>
</comment>
<dbReference type="Pfam" id="PF01066">
    <property type="entry name" value="CDP-OH_P_transf"/>
    <property type="match status" value="1"/>
</dbReference>
<comment type="catalytic activity">
    <reaction evidence="16">
        <text>a CDP-1,2-diacyl-sn-glycerol + 1D-myo-inositol 3-phosphate = a 1,2-diacyl-sn-glycero-3-phospho-(1D-myo-inositol-3-phosphate) + CMP + H(+)</text>
        <dbReference type="Rhea" id="RHEA:60504"/>
        <dbReference type="ChEBI" id="CHEBI:15378"/>
        <dbReference type="ChEBI" id="CHEBI:58088"/>
        <dbReference type="ChEBI" id="CHEBI:58332"/>
        <dbReference type="ChEBI" id="CHEBI:58401"/>
        <dbReference type="ChEBI" id="CHEBI:60377"/>
    </reaction>
</comment>
<dbReference type="GO" id="GO:0016780">
    <property type="term" value="F:phosphotransferase activity, for other substituted phosphate groups"/>
    <property type="evidence" value="ECO:0007669"/>
    <property type="project" value="InterPro"/>
</dbReference>
<evidence type="ECO:0000256" key="1">
    <source>
        <dbReference type="ARBA" id="ARBA00001946"/>
    </source>
</evidence>
<protein>
    <recommendedName>
        <fullName evidence="14">Phosphatidylinositol phosphate synthase</fullName>
    </recommendedName>
    <alternativeName>
        <fullName evidence="15">CDP-diacylglycerol--D-myo-inositol-3-phosphate 3-phosphatidyltransferase</fullName>
    </alternativeName>
</protein>
<dbReference type="EMBL" id="CAEZSO010000084">
    <property type="protein sequence ID" value="CAB4543045.1"/>
    <property type="molecule type" value="Genomic_DNA"/>
</dbReference>
<dbReference type="Gene3D" id="1.20.120.1760">
    <property type="match status" value="1"/>
</dbReference>
<comment type="pathway">
    <text evidence="4">Lipid metabolism.</text>
</comment>
<evidence type="ECO:0000256" key="4">
    <source>
        <dbReference type="ARBA" id="ARBA00005189"/>
    </source>
</evidence>
<evidence type="ECO:0000256" key="5">
    <source>
        <dbReference type="ARBA" id="ARBA00011738"/>
    </source>
</evidence>
<organism evidence="18">
    <name type="scientific">freshwater metagenome</name>
    <dbReference type="NCBI Taxonomy" id="449393"/>
    <lineage>
        <taxon>unclassified sequences</taxon>
        <taxon>metagenomes</taxon>
        <taxon>ecological metagenomes</taxon>
    </lineage>
</organism>
<dbReference type="UniPathway" id="UPA00220"/>
<dbReference type="GO" id="GO:0005886">
    <property type="term" value="C:plasma membrane"/>
    <property type="evidence" value="ECO:0007669"/>
    <property type="project" value="UniProtKB-SubCell"/>
</dbReference>
<dbReference type="InterPro" id="IPR043130">
    <property type="entry name" value="CDP-OH_PTrfase_TM_dom"/>
</dbReference>
<evidence type="ECO:0000256" key="2">
    <source>
        <dbReference type="ARBA" id="ARBA00004651"/>
    </source>
</evidence>
<proteinExistence type="inferred from homology"/>
<dbReference type="PROSITE" id="PS00379">
    <property type="entry name" value="CDP_ALCOHOL_P_TRANSF"/>
    <property type="match status" value="1"/>
</dbReference>
<comment type="subunit">
    <text evidence="5">Homodimer.</text>
</comment>
<evidence type="ECO:0000256" key="17">
    <source>
        <dbReference type="SAM" id="Phobius"/>
    </source>
</evidence>
<evidence type="ECO:0000256" key="3">
    <source>
        <dbReference type="ARBA" id="ARBA00004805"/>
    </source>
</evidence>
<keyword evidence="8 17" id="KW-0812">Transmembrane</keyword>
<dbReference type="InterPro" id="IPR044268">
    <property type="entry name" value="PIP_synthase_PgsA1"/>
</dbReference>
<dbReference type="InterPro" id="IPR048254">
    <property type="entry name" value="CDP_ALCOHOL_P_TRANSF_CS"/>
</dbReference>
<evidence type="ECO:0000256" key="12">
    <source>
        <dbReference type="ARBA" id="ARBA00023136"/>
    </source>
</evidence>
<keyword evidence="7" id="KW-0808">Transferase</keyword>
<gene>
    <name evidence="18" type="ORF">UFOPK1446_00513</name>
</gene>
<evidence type="ECO:0000256" key="8">
    <source>
        <dbReference type="ARBA" id="ARBA00022692"/>
    </source>
</evidence>
<keyword evidence="10" id="KW-0460">Magnesium</keyword>
<feature type="transmembrane region" description="Helical" evidence="17">
    <location>
        <begin position="63"/>
        <end position="80"/>
    </location>
</feature>
<comment type="subcellular location">
    <subcellularLocation>
        <location evidence="2">Cell membrane</location>
        <topology evidence="2">Multi-pass membrane protein</topology>
    </subcellularLocation>
</comment>
<evidence type="ECO:0000256" key="16">
    <source>
        <dbReference type="ARBA" id="ARBA00048865"/>
    </source>
</evidence>
<dbReference type="InterPro" id="IPR000462">
    <property type="entry name" value="CDP-OH_P_trans"/>
</dbReference>
<dbReference type="AlphaFoldDB" id="A0A6J6BW89"/>
<evidence type="ECO:0000256" key="15">
    <source>
        <dbReference type="ARBA" id="ARBA00033137"/>
    </source>
</evidence>
<evidence type="ECO:0000256" key="11">
    <source>
        <dbReference type="ARBA" id="ARBA00022989"/>
    </source>
</evidence>
<keyword evidence="12 17" id="KW-0472">Membrane</keyword>
<evidence type="ECO:0000256" key="9">
    <source>
        <dbReference type="ARBA" id="ARBA00022723"/>
    </source>
</evidence>
<keyword evidence="9" id="KW-0479">Metal-binding</keyword>
<comment type="catalytic activity">
    <reaction evidence="13">
        <text>1,2-di-(9Z-octadecenoyl)-sn-glycero-3-cytidine-5'-diphosphate + 1D-myo-inositol 3-phosphate = 1,2-di-(9Z-octadecenoyl)-sn-glycero-3-phospho-(1D-myo-inositol-3-phosphate) + CMP + H(+)</text>
        <dbReference type="Rhea" id="RHEA:61216"/>
        <dbReference type="ChEBI" id="CHEBI:15378"/>
        <dbReference type="ChEBI" id="CHEBI:58401"/>
        <dbReference type="ChEBI" id="CHEBI:60377"/>
        <dbReference type="ChEBI" id="CHEBI:85356"/>
        <dbReference type="ChEBI" id="CHEBI:144472"/>
    </reaction>
</comment>
<keyword evidence="11 17" id="KW-1133">Transmembrane helix</keyword>
<name>A0A6J6BW89_9ZZZZ</name>
<accession>A0A6J6BW89</accession>
<sequence length="214" mass="22317">MTQSPDASADAVVGKAKAKHAASFVVDPIARALLKAHISPDAVTIFGTLGAVVAALWCYPTGHLVAGTIIVSVFALSDMLDGSMARQSGRQSAWGAFLDSLLDRITDAAIFAGLTIWFLGSGNEPILGYAALYCLAAGQVISYARARAEGLGLQASGGIAERTERLVVVMVATGFSGLGVPFIQAIGLWVLVIATTITVIQRMVMVRRQVVDGQ</sequence>
<dbReference type="GO" id="GO:0008654">
    <property type="term" value="P:phospholipid biosynthetic process"/>
    <property type="evidence" value="ECO:0007669"/>
    <property type="project" value="InterPro"/>
</dbReference>
<evidence type="ECO:0000313" key="18">
    <source>
        <dbReference type="EMBL" id="CAB4543045.1"/>
    </source>
</evidence>
<comment type="pathway">
    <text evidence="3">Phospholipid metabolism; phosphatidylinositol phosphate biosynthesis.</text>
</comment>
<dbReference type="NCBIfam" id="NF045883">
    <property type="entry name" value="PIPSynth"/>
    <property type="match status" value="1"/>
</dbReference>
<dbReference type="HAMAP" id="MF_02241">
    <property type="entry name" value="PIP_synthase"/>
    <property type="match status" value="1"/>
</dbReference>
<evidence type="ECO:0000256" key="7">
    <source>
        <dbReference type="ARBA" id="ARBA00022679"/>
    </source>
</evidence>
<evidence type="ECO:0000256" key="14">
    <source>
        <dbReference type="ARBA" id="ARBA00024082"/>
    </source>
</evidence>
<evidence type="ECO:0000256" key="10">
    <source>
        <dbReference type="ARBA" id="ARBA00022842"/>
    </source>
</evidence>
<feature type="transmembrane region" description="Helical" evidence="17">
    <location>
        <begin position="188"/>
        <end position="205"/>
    </location>
</feature>
<keyword evidence="6" id="KW-1003">Cell membrane</keyword>
<evidence type="ECO:0000256" key="6">
    <source>
        <dbReference type="ARBA" id="ARBA00022475"/>
    </source>
</evidence>
<evidence type="ECO:0000256" key="13">
    <source>
        <dbReference type="ARBA" id="ARBA00023935"/>
    </source>
</evidence>
<dbReference type="GO" id="GO:0046872">
    <property type="term" value="F:metal ion binding"/>
    <property type="evidence" value="ECO:0007669"/>
    <property type="project" value="UniProtKB-KW"/>
</dbReference>
<reference evidence="18" key="1">
    <citation type="submission" date="2020-05" db="EMBL/GenBank/DDBJ databases">
        <authorList>
            <person name="Chiriac C."/>
            <person name="Salcher M."/>
            <person name="Ghai R."/>
            <person name="Kavagutti S V."/>
        </authorList>
    </citation>
    <scope>NUCLEOTIDE SEQUENCE</scope>
</reference>